<feature type="transmembrane region" description="Helical" evidence="1">
    <location>
        <begin position="39"/>
        <end position="63"/>
    </location>
</feature>
<gene>
    <name evidence="2" type="ORF">Val02_59450</name>
</gene>
<name>A0A8J4DST5_9ACTN</name>
<organism evidence="2 3">
    <name type="scientific">Virgisporangium aliadipatigenens</name>
    <dbReference type="NCBI Taxonomy" id="741659"/>
    <lineage>
        <taxon>Bacteria</taxon>
        <taxon>Bacillati</taxon>
        <taxon>Actinomycetota</taxon>
        <taxon>Actinomycetes</taxon>
        <taxon>Micromonosporales</taxon>
        <taxon>Micromonosporaceae</taxon>
        <taxon>Virgisporangium</taxon>
    </lineage>
</organism>
<keyword evidence="1" id="KW-0472">Membrane</keyword>
<accession>A0A8J4DST5</accession>
<sequence>MSYDLRDVLDIAKEGAPPARNRVDDIVASGRRLEKRRRAAWLTGTAAVVALVAAGAVTVPVFVGGGGGGQDSAAPNDGPVTIPVPGAPFDTTVAASTAGKYKITDPLLVNDKLQRSNVYRDGARKASVQDQDGKVREYDFAVGTVTVYRPGAFDPKEYAGGTAVTVRTRPGLIVDRETSVNAAPARAGEKPGAPKSELFPSLAWQYADGAWATIVVNETFGHEAPREDLVAIAAGVAPSASTPVKVPFSLGYKPAGWTLADAGLGGAGAFQETLGELRFLGAPTQDPEGGVRLTVYEGIAKYNSAGKQTTCDGARPSICDRDLGNGWFVEIVDGYGTMSETELRRVVDGVVPAASFTDRAGWTAAAAL</sequence>
<keyword evidence="3" id="KW-1185">Reference proteome</keyword>
<dbReference type="AlphaFoldDB" id="A0A8J4DST5"/>
<evidence type="ECO:0000313" key="2">
    <source>
        <dbReference type="EMBL" id="GIJ49059.1"/>
    </source>
</evidence>
<keyword evidence="1" id="KW-0812">Transmembrane</keyword>
<protein>
    <submittedName>
        <fullName evidence="2">Uncharacterized protein</fullName>
    </submittedName>
</protein>
<evidence type="ECO:0000256" key="1">
    <source>
        <dbReference type="SAM" id="Phobius"/>
    </source>
</evidence>
<keyword evidence="1" id="KW-1133">Transmembrane helix</keyword>
<dbReference type="Proteomes" id="UP000619260">
    <property type="component" value="Unassembled WGS sequence"/>
</dbReference>
<evidence type="ECO:0000313" key="3">
    <source>
        <dbReference type="Proteomes" id="UP000619260"/>
    </source>
</evidence>
<dbReference type="RefSeq" id="WP_203902530.1">
    <property type="nucleotide sequence ID" value="NZ_BOPF01000024.1"/>
</dbReference>
<comment type="caution">
    <text evidence="2">The sequence shown here is derived from an EMBL/GenBank/DDBJ whole genome shotgun (WGS) entry which is preliminary data.</text>
</comment>
<reference evidence="2" key="1">
    <citation type="submission" date="2021-01" db="EMBL/GenBank/DDBJ databases">
        <title>Whole genome shotgun sequence of Virgisporangium aliadipatigenens NBRC 105644.</title>
        <authorList>
            <person name="Komaki H."/>
            <person name="Tamura T."/>
        </authorList>
    </citation>
    <scope>NUCLEOTIDE SEQUENCE</scope>
    <source>
        <strain evidence="2">NBRC 105644</strain>
    </source>
</reference>
<proteinExistence type="predicted"/>
<dbReference type="EMBL" id="BOPF01000024">
    <property type="protein sequence ID" value="GIJ49059.1"/>
    <property type="molecule type" value="Genomic_DNA"/>
</dbReference>